<dbReference type="GO" id="GO:0005634">
    <property type="term" value="C:nucleus"/>
    <property type="evidence" value="ECO:0007669"/>
    <property type="project" value="UniProtKB-SubCell"/>
</dbReference>
<reference evidence="4" key="1">
    <citation type="submission" date="2022-10" db="EMBL/GenBank/DDBJ databases">
        <title>Determination and structural analysis of whole genome sequence of Sarocladium strictum F4-1.</title>
        <authorList>
            <person name="Hu L."/>
            <person name="Jiang Y."/>
        </authorList>
    </citation>
    <scope>NUCLEOTIDE SEQUENCE</scope>
    <source>
        <strain evidence="4">F4-1</strain>
    </source>
</reference>
<comment type="subcellular location">
    <subcellularLocation>
        <location evidence="1">Nucleus</location>
    </subcellularLocation>
</comment>
<dbReference type="EMBL" id="JAPDFR010000003">
    <property type="protein sequence ID" value="KAK0388856.1"/>
    <property type="molecule type" value="Genomic_DNA"/>
</dbReference>
<dbReference type="GO" id="GO:0045944">
    <property type="term" value="P:positive regulation of transcription by RNA polymerase II"/>
    <property type="evidence" value="ECO:0007669"/>
    <property type="project" value="TreeGrafter"/>
</dbReference>
<evidence type="ECO:0000256" key="1">
    <source>
        <dbReference type="ARBA" id="ARBA00004123"/>
    </source>
</evidence>
<dbReference type="InterPro" id="IPR036864">
    <property type="entry name" value="Zn2-C6_fun-type_DNA-bd_sf"/>
</dbReference>
<dbReference type="SMART" id="SM00066">
    <property type="entry name" value="GAL4"/>
    <property type="match status" value="1"/>
</dbReference>
<comment type="caution">
    <text evidence="4">The sequence shown here is derived from an EMBL/GenBank/DDBJ whole genome shotgun (WGS) entry which is preliminary data.</text>
</comment>
<feature type="domain" description="Zn(2)-C6 fungal-type" evidence="3">
    <location>
        <begin position="9"/>
        <end position="37"/>
    </location>
</feature>
<protein>
    <recommendedName>
        <fullName evidence="3">Zn(2)-C6 fungal-type domain-containing protein</fullName>
    </recommendedName>
</protein>
<sequence>MSGDCARQSCWTCKKRKIGCDRSLPLCVNCTRSGRVCQGYNLRLVWPDQPDGRRKLGEVLHTPSVPGTPEVAPRHYGQQFLNVTSEDILLSTTEQTPSQLVSNPSLPGPRHGLTLHHAILGEEASLLSYYERNIAALMSSTQVPNGFLSELLPMALSARDQSSMALFNAILAVSAFHHFGSEAALPYKSNAVKNLSDSLRVDDAPLGNEFYSSGRTRTDFIDTQIAASMMLCVYSVFDETEGNWHMHLDGARFMLQRLANSHKGRFRSSFLLTWFLYHEVMACFTQPLREKPHELDLLQLLEGAERDKTTIVGVLGCSAEVIEIIHRINRMRASILRRNQNTEDLKDQLTSERLLLEHQLSSLTQHIHPDEESSITPSRRIRILSTAELYRLAAYIYLLHVVPTSDCDQIRATILATALSVLETLDVATRPWPLFIIACEAVNDDARVQVLQMLDKMDVTRGIGNIRVMRGIVEAFWKQVDLRADVGGGPATTKRDVQAQPAPLSWGDLVNCETPVPWFI</sequence>
<dbReference type="Proteomes" id="UP001175261">
    <property type="component" value="Unassembled WGS sequence"/>
</dbReference>
<keyword evidence="2" id="KW-0539">Nucleus</keyword>
<dbReference type="SUPFAM" id="SSF57701">
    <property type="entry name" value="Zn2/Cys6 DNA-binding domain"/>
    <property type="match status" value="1"/>
</dbReference>
<evidence type="ECO:0000313" key="5">
    <source>
        <dbReference type="Proteomes" id="UP001175261"/>
    </source>
</evidence>
<keyword evidence="5" id="KW-1185">Reference proteome</keyword>
<evidence type="ECO:0000259" key="3">
    <source>
        <dbReference type="PROSITE" id="PS50048"/>
    </source>
</evidence>
<dbReference type="InterPro" id="IPR021858">
    <property type="entry name" value="Fun_TF"/>
</dbReference>
<dbReference type="PANTHER" id="PTHR37534:SF49">
    <property type="entry name" value="LYSINE BIOSYNTHESIS REGULATORY PROTEIN LYS14"/>
    <property type="match status" value="1"/>
</dbReference>
<dbReference type="GO" id="GO:0008270">
    <property type="term" value="F:zinc ion binding"/>
    <property type="evidence" value="ECO:0007669"/>
    <property type="project" value="InterPro"/>
</dbReference>
<dbReference type="CDD" id="cd00067">
    <property type="entry name" value="GAL4"/>
    <property type="match status" value="1"/>
</dbReference>
<dbReference type="Pfam" id="PF00172">
    <property type="entry name" value="Zn_clus"/>
    <property type="match status" value="1"/>
</dbReference>
<organism evidence="4 5">
    <name type="scientific">Sarocladium strictum</name>
    <name type="common">Black bundle disease fungus</name>
    <name type="synonym">Acremonium strictum</name>
    <dbReference type="NCBI Taxonomy" id="5046"/>
    <lineage>
        <taxon>Eukaryota</taxon>
        <taxon>Fungi</taxon>
        <taxon>Dikarya</taxon>
        <taxon>Ascomycota</taxon>
        <taxon>Pezizomycotina</taxon>
        <taxon>Sordariomycetes</taxon>
        <taxon>Hypocreomycetidae</taxon>
        <taxon>Hypocreales</taxon>
        <taxon>Sarocladiaceae</taxon>
        <taxon>Sarocladium</taxon>
    </lineage>
</organism>
<dbReference type="GO" id="GO:0000976">
    <property type="term" value="F:transcription cis-regulatory region binding"/>
    <property type="evidence" value="ECO:0007669"/>
    <property type="project" value="TreeGrafter"/>
</dbReference>
<dbReference type="InterPro" id="IPR001138">
    <property type="entry name" value="Zn2Cys6_DnaBD"/>
</dbReference>
<name>A0AA39GKU4_SARSR</name>
<evidence type="ECO:0000313" key="4">
    <source>
        <dbReference type="EMBL" id="KAK0388856.1"/>
    </source>
</evidence>
<dbReference type="AlphaFoldDB" id="A0AA39GKU4"/>
<dbReference type="PANTHER" id="PTHR37534">
    <property type="entry name" value="TRANSCRIPTIONAL ACTIVATOR PROTEIN UGA3"/>
    <property type="match status" value="1"/>
</dbReference>
<dbReference type="Pfam" id="PF11951">
    <property type="entry name" value="Fungal_trans_2"/>
    <property type="match status" value="1"/>
</dbReference>
<dbReference type="PROSITE" id="PS50048">
    <property type="entry name" value="ZN2_CY6_FUNGAL_2"/>
    <property type="match status" value="1"/>
</dbReference>
<proteinExistence type="predicted"/>
<gene>
    <name evidence="4" type="ORF">NLU13_5099</name>
</gene>
<dbReference type="Gene3D" id="4.10.240.10">
    <property type="entry name" value="Zn(2)-C6 fungal-type DNA-binding domain"/>
    <property type="match status" value="1"/>
</dbReference>
<dbReference type="PROSITE" id="PS00463">
    <property type="entry name" value="ZN2_CY6_FUNGAL_1"/>
    <property type="match status" value="1"/>
</dbReference>
<accession>A0AA39GKU4</accession>
<dbReference type="GO" id="GO:0000981">
    <property type="term" value="F:DNA-binding transcription factor activity, RNA polymerase II-specific"/>
    <property type="evidence" value="ECO:0007669"/>
    <property type="project" value="InterPro"/>
</dbReference>
<evidence type="ECO:0000256" key="2">
    <source>
        <dbReference type="ARBA" id="ARBA00023242"/>
    </source>
</evidence>